<protein>
    <submittedName>
        <fullName evidence="5">Methyltransferase type 11</fullName>
    </submittedName>
</protein>
<proteinExistence type="predicted"/>
<evidence type="ECO:0000313" key="5">
    <source>
        <dbReference type="EMBL" id="CCH85514.1"/>
    </source>
</evidence>
<dbReference type="PANTHER" id="PTHR43464">
    <property type="entry name" value="METHYLTRANSFERASE"/>
    <property type="match status" value="1"/>
</dbReference>
<dbReference type="AlphaFoldDB" id="I4EQ51"/>
<dbReference type="Pfam" id="PF13649">
    <property type="entry name" value="Methyltransf_25"/>
    <property type="match status" value="1"/>
</dbReference>
<dbReference type="Gene3D" id="3.40.50.150">
    <property type="entry name" value="Vaccinia Virus protein VP39"/>
    <property type="match status" value="1"/>
</dbReference>
<keyword evidence="1 5" id="KW-0489">Methyltransferase</keyword>
<dbReference type="PATRIC" id="fig|477641.3.peg.42"/>
<dbReference type="InterPro" id="IPR029063">
    <property type="entry name" value="SAM-dependent_MTases_sf"/>
</dbReference>
<evidence type="ECO:0000256" key="3">
    <source>
        <dbReference type="ARBA" id="ARBA00022691"/>
    </source>
</evidence>
<dbReference type="STRING" id="477641.MODMU_0042"/>
<evidence type="ECO:0000256" key="2">
    <source>
        <dbReference type="ARBA" id="ARBA00022679"/>
    </source>
</evidence>
<dbReference type="GO" id="GO:0032259">
    <property type="term" value="P:methylation"/>
    <property type="evidence" value="ECO:0007669"/>
    <property type="project" value="UniProtKB-KW"/>
</dbReference>
<dbReference type="KEGG" id="mmar:MODMU_0042"/>
<evidence type="ECO:0000256" key="1">
    <source>
        <dbReference type="ARBA" id="ARBA00022603"/>
    </source>
</evidence>
<dbReference type="InterPro" id="IPR041698">
    <property type="entry name" value="Methyltransf_25"/>
</dbReference>
<sequence length="205" mass="21554">METGPVAQAYSALAGRYIELFGSVDSVHPDDLRLIEAHLGRSAGPVLDLGCGPGHLSAFLAATGSPVTGIDLVPEFLAHARQSSPDVAFELGSLAELASPDASVAGVLAWFSLIHLDPGALDGVLAEVRRVLAPGGALVVGFFDGPVCEPFPHRVVRAYRWPADELARRLASTGLTVVERVHRPQDGDRRSYAVFAARAGGGTRR</sequence>
<name>I4EQ51_MODI5</name>
<dbReference type="SUPFAM" id="SSF53335">
    <property type="entry name" value="S-adenosyl-L-methionine-dependent methyltransferases"/>
    <property type="match status" value="1"/>
</dbReference>
<dbReference type="Proteomes" id="UP000006461">
    <property type="component" value="Chromosome"/>
</dbReference>
<evidence type="ECO:0000259" key="4">
    <source>
        <dbReference type="Pfam" id="PF13649"/>
    </source>
</evidence>
<dbReference type="OMA" id="CGPGQWT"/>
<gene>
    <name evidence="5" type="ordered locus">MODMU_0042</name>
</gene>
<accession>I4EQ51</accession>
<keyword evidence="2" id="KW-0808">Transferase</keyword>
<dbReference type="EMBL" id="FO203431">
    <property type="protein sequence ID" value="CCH85514.1"/>
    <property type="molecule type" value="Genomic_DNA"/>
</dbReference>
<feature type="domain" description="Methyltransferase" evidence="4">
    <location>
        <begin position="46"/>
        <end position="136"/>
    </location>
</feature>
<evidence type="ECO:0000313" key="6">
    <source>
        <dbReference type="Proteomes" id="UP000006461"/>
    </source>
</evidence>
<keyword evidence="6" id="KW-1185">Reference proteome</keyword>
<dbReference type="CDD" id="cd02440">
    <property type="entry name" value="AdoMet_MTases"/>
    <property type="match status" value="1"/>
</dbReference>
<dbReference type="GO" id="GO:0008168">
    <property type="term" value="F:methyltransferase activity"/>
    <property type="evidence" value="ECO:0007669"/>
    <property type="project" value="UniProtKB-KW"/>
</dbReference>
<dbReference type="HOGENOM" id="CLU_060397_1_0_11"/>
<organism evidence="5 6">
    <name type="scientific">Modestobacter italicus (strain DSM 44449 / CECT 9708 / BC 501)</name>
    <dbReference type="NCBI Taxonomy" id="2732864"/>
    <lineage>
        <taxon>Bacteria</taxon>
        <taxon>Bacillati</taxon>
        <taxon>Actinomycetota</taxon>
        <taxon>Actinomycetes</taxon>
        <taxon>Geodermatophilales</taxon>
        <taxon>Geodermatophilaceae</taxon>
        <taxon>Modestobacter</taxon>
    </lineage>
</organism>
<reference evidence="5 6" key="1">
    <citation type="journal article" date="2012" name="J. Bacteriol.">
        <title>Genome Sequence of Radiation-Resistant Modestobacter marinus Strain BC501, a Representative Actinobacterium That Thrives on Calcareous Stone Surfaces.</title>
        <authorList>
            <person name="Normand P."/>
            <person name="Gury J."/>
            <person name="Pujic P."/>
            <person name="Chouaia B."/>
            <person name="Crotti E."/>
            <person name="Brusetti L."/>
            <person name="Daffonchio D."/>
            <person name="Vacherie B."/>
            <person name="Barbe V."/>
            <person name="Medigue C."/>
            <person name="Calteau A."/>
            <person name="Ghodhbane-Gtari F."/>
            <person name="Essoussi I."/>
            <person name="Nouioui I."/>
            <person name="Abbassi-Ghozzi I."/>
            <person name="Gtari M."/>
        </authorList>
    </citation>
    <scope>NUCLEOTIDE SEQUENCE [LARGE SCALE GENOMIC DNA]</scope>
    <source>
        <strain evidence="6">BC 501</strain>
    </source>
</reference>
<dbReference type="PANTHER" id="PTHR43464:SF19">
    <property type="entry name" value="UBIQUINONE BIOSYNTHESIS O-METHYLTRANSFERASE, MITOCHONDRIAL"/>
    <property type="match status" value="1"/>
</dbReference>
<dbReference type="OrthoDB" id="9805171at2"/>
<keyword evidence="3" id="KW-0949">S-adenosyl-L-methionine</keyword>
<dbReference type="eggNOG" id="COG2226">
    <property type="taxonomic scope" value="Bacteria"/>
</dbReference>